<feature type="compositionally biased region" description="Gly residues" evidence="21">
    <location>
        <begin position="1537"/>
        <end position="1547"/>
    </location>
</feature>
<feature type="compositionally biased region" description="Basic and acidic residues" evidence="21">
    <location>
        <begin position="1890"/>
        <end position="1920"/>
    </location>
</feature>
<feature type="compositionally biased region" description="Low complexity" evidence="21">
    <location>
        <begin position="1488"/>
        <end position="1501"/>
    </location>
</feature>
<feature type="compositionally biased region" description="Pro residues" evidence="21">
    <location>
        <begin position="1658"/>
        <end position="1674"/>
    </location>
</feature>
<evidence type="ECO:0000259" key="22">
    <source>
        <dbReference type="PROSITE" id="PS51161"/>
    </source>
</evidence>
<dbReference type="SFLD" id="SFLDS00029">
    <property type="entry name" value="Radical_SAM"/>
    <property type="match status" value="1"/>
</dbReference>
<feature type="region of interest" description="Disordered" evidence="21">
    <location>
        <begin position="1233"/>
        <end position="1552"/>
    </location>
</feature>
<keyword evidence="5 17" id="KW-0949">S-adenosyl-L-methionine</keyword>
<evidence type="ECO:0000256" key="19">
    <source>
        <dbReference type="RuleBase" id="RU003410"/>
    </source>
</evidence>
<evidence type="ECO:0000256" key="6">
    <source>
        <dbReference type="ARBA" id="ARBA00022723"/>
    </source>
</evidence>
<dbReference type="Pfam" id="PF00317">
    <property type="entry name" value="Ribonuc_red_lgN"/>
    <property type="match status" value="1"/>
</dbReference>
<feature type="binding site" evidence="17">
    <location>
        <position position="140"/>
    </location>
    <ligand>
        <name>[4Fe-4S] cluster</name>
        <dbReference type="ChEBI" id="CHEBI:49883"/>
        <label>2</label>
        <note>4Fe-4S-S-AdoMet</note>
    </ligand>
</feature>
<feature type="domain" description="Radical SAM core" evidence="23">
    <location>
        <begin position="119"/>
        <end position="340"/>
    </location>
</feature>
<comment type="subcellular location">
    <subcellularLocation>
        <location evidence="17">Mitochondrion</location>
    </subcellularLocation>
</comment>
<comment type="cofactor">
    <cofactor evidence="17">
        <name>[4Fe-4S] cluster</name>
        <dbReference type="ChEBI" id="CHEBI:49883"/>
    </cofactor>
    <text evidence="17">Binds 2 [4Fe-4S] clusters per subunit. One cluster is coordinated with 3 cysteines and an exchangeable S-adenosyl-L-methionine.</text>
</comment>
<evidence type="ECO:0000256" key="18">
    <source>
        <dbReference type="PROSITE-ProRule" id="PRU00492"/>
    </source>
</evidence>
<evidence type="ECO:0000256" key="16">
    <source>
        <dbReference type="ARBA" id="ARBA00047754"/>
    </source>
</evidence>
<dbReference type="SUPFAM" id="SSF51998">
    <property type="entry name" value="PFL-like glycyl radical enzymes"/>
    <property type="match status" value="1"/>
</dbReference>
<dbReference type="InterPro" id="IPR013509">
    <property type="entry name" value="RNR_lsu_N"/>
</dbReference>
<organism evidence="24 25">
    <name type="scientific">Strigamia maritima</name>
    <name type="common">European centipede</name>
    <name type="synonym">Geophilus maritimus</name>
    <dbReference type="NCBI Taxonomy" id="126957"/>
    <lineage>
        <taxon>Eukaryota</taxon>
        <taxon>Metazoa</taxon>
        <taxon>Ecdysozoa</taxon>
        <taxon>Arthropoda</taxon>
        <taxon>Myriapoda</taxon>
        <taxon>Chilopoda</taxon>
        <taxon>Pleurostigmophora</taxon>
        <taxon>Geophilomorpha</taxon>
        <taxon>Linotaeniidae</taxon>
        <taxon>Strigamia</taxon>
    </lineage>
</organism>
<dbReference type="GO" id="GO:0009249">
    <property type="term" value="P:protein lipoylation"/>
    <property type="evidence" value="ECO:0007669"/>
    <property type="project" value="UniProtKB-UniRule"/>
</dbReference>
<dbReference type="InterPro" id="IPR008926">
    <property type="entry name" value="RNR_R1-su_N"/>
</dbReference>
<dbReference type="Pfam" id="PF04055">
    <property type="entry name" value="Radical_SAM"/>
    <property type="match status" value="1"/>
</dbReference>
<feature type="binding site" evidence="17">
    <location>
        <position position="136"/>
    </location>
    <ligand>
        <name>[4Fe-4S] cluster</name>
        <dbReference type="ChEBI" id="CHEBI:49883"/>
        <label>2</label>
        <note>4Fe-4S-S-AdoMet</note>
    </ligand>
</feature>
<sequence length="2156" mass="241312">MACLGCVSRKNQLIRFKPFVRSFASDGLPKNKLSAELKTKLASGPDFIDFLDEKHPPEYAGKLKREKGDYTRLRLPPWLKREIPMGKNYDKLKTSLRELNLHTVCEEARCPNIGECWGGGEHGTATATIMLLGDTCTRGCRFCSVKTSPKPPPPDPDEPKHTANAITQWGLDYVVLTSVDRDDLTDGGSNHIAETVRELKRQNPKILVECLTPDFRGDMTAVAIVANSGLDVYAHNVETVEQYQKFVRDPRANYNQSLSVLRHVKTIKGDLVTKTSIMLGFGETDEQVRQTLKDLRTADVDCVTLGQYMQPTKRHLPVTEYVTPEKFKYWEEVGEELGFAYTASGPLVRSSYKAGEFFLTNLMTLRMSGHDAIKSYAFGAKAFTSFHSLLASTLFRESCMSLKETTNLNFLDNRKERAMFDKITSRIQKLCYGLNLDFVDPPAISQKVVSGLFPGVTTVELDNLAAETAAAMTTKHPDYAVLAARIAISNLHKETKKSFTDVVSDLRNMVNSASGLPTPMISEETYNTVLANADKLNSAIIYDRDFNYTYFGFKTLERSYLLKIDGKVVERPQHMLMRVSVGIHGDDIDGAIETYDLMSQKWFTHASPTLFNSGTVRPQLSSCFLLTMKDDSIEGIYDTLKQCALISKSAGGIGLNIHCIRATGSYIAGTNGNSNGIVPMLRVYNNTARYVDQGGNKRPGAFAIYLEPWHADVFEFLDLKKNTGKEERRARELFYALWIPDLFMKRVESDGIWSLMCPHESPGLADCWGEEFEALYTKYEKEGRFRRQVKAQQLWFAVLESQVETGTPYLTYKDASNRKSNQKNLGTIKCSNLCTEIIEYSSPEEVAVCNLASIALNAFVTAERTFDFEKLKHVTKVVTRNLNKVIEVNFYPIPETEVSNKRHRPIGIGVQGLADAFLLMRFPFDSEEAQDLNKKIFETMYYGALEASCELAEKDGPYETYEGSPVSQGILQYDMWNVVPSSLWNWDKLKAKIAKFGLRNSLLLAPMPTASTAQILGNNESIEAYTSNIYTRRVLSGEFQMVNHHLLKDLTERNLWNEEIKTKIIVDNGSIQNIDEIPDDLKALYKTVWEISQKIVIKMSADRGAFICQSQSLNLHIAEPNFGKLTSMHFYAWKLGLKTGMYYLRTKPAANAIQFTVDKSLVTKSPEVEEKKKQKQSMMSGGGAKTKPIRVDVKARAQLFERATNDDAAAAERKRKHAEAALKARTVQQVLKQVESGDGAGSESEETKSKRAQTAREAKTVQQVLKSVVNSLSGDDKPEQKKQKCSEVKKSTESEAQIEKLSETKPKKKNRKSSDIKPKLKKSSENEAKIEKSSENEAKIEKSSKIEVESSQIEAKIEKSSKIEDKSSEIEAKIEKSSEIEAKIEKSSEIEAKIDKSSDNRELEKSSKIESEKCGETETEINPNGENEKSEIGRTTTRPSQREKKKKSLTEPEIDDVLLLEREECKNPNEVNSLTDQNDRSPFWRALSDSGSSTSSSSTTSEPEMPIPSRSSTLLAQLGLGISRSSTCSPEFNLNGTGNGTGNGNGNGNRNREEKLEIGERESQQLGYWQDKRSKLARGPTEGGDVVAFSTAANSKFSNSTSSGADKWRFESRNEDGDNEREFRVKNPSLLELLSSVERIQREFGHVVLDEASISVPTPTPTPTPVPVPAPAPAPRAKTVSFELEDGGCVRWTGSGTGERTDFEKIETILNELDFSKFRRGRSNTLSPRTPRSLSESPRPGTRVPIQPVVNRCAQQATRLHVPPHTYRHYSVPNATQSPTPARHKLRELTERLKPIPVPVSVPVPVPVPAPPSSSNKRERENLLLQQQWHNQQLQQQLLQQHKQLQQLQQQHLQQLQRLQQRNYNNNGPATPESSDYYVPGSLTLPPRQRTMESSDKNNPKIEIVAVHDERRGGESDLQTHETGGTESDDKRGKRRKSGMGPDVKNGSGRCSTYPPQRKGELRCADTNGIMRSLRQMSDDGHCSAGEDNVEEKDERVGKGSKKKHYSDPISGDKNEGLLDLPEFIAAAKSDPQLGTFRTDDAVRASQSDVESSDKEKYGGKRRYFKKRLRGPYGEMLEEEMRKSGEKQMAQMAMQSQMQSQIHSQLSMANELGFLHRVIDSSLKPNAILNQSDSCDDSWQDSQVGSFDNVKGGGKQ</sequence>
<evidence type="ECO:0000313" key="24">
    <source>
        <dbReference type="EnsemblMetazoa" id="SMAR007473-PA"/>
    </source>
</evidence>
<proteinExistence type="inferred from homology"/>
<dbReference type="GO" id="GO:0046872">
    <property type="term" value="F:metal ion binding"/>
    <property type="evidence" value="ECO:0007669"/>
    <property type="project" value="UniProtKB-KW"/>
</dbReference>
<evidence type="ECO:0000256" key="12">
    <source>
        <dbReference type="ARBA" id="ARBA00023116"/>
    </source>
</evidence>
<dbReference type="PROSITE" id="PS51161">
    <property type="entry name" value="ATP_CONE"/>
    <property type="match status" value="1"/>
</dbReference>
<evidence type="ECO:0000256" key="21">
    <source>
        <dbReference type="SAM" id="MobiDB-lite"/>
    </source>
</evidence>
<feature type="binding site" evidence="17">
    <location>
        <position position="116"/>
    </location>
    <ligand>
        <name>[4Fe-4S] cluster</name>
        <dbReference type="ChEBI" id="CHEBI:49883"/>
        <label>1</label>
    </ligand>
</feature>
<dbReference type="HAMAP" id="MF_00206">
    <property type="entry name" value="Lipoyl_synth"/>
    <property type="match status" value="1"/>
</dbReference>
<dbReference type="EC" id="2.8.1.8" evidence="17"/>
<evidence type="ECO:0000256" key="20">
    <source>
        <dbReference type="SAM" id="Coils"/>
    </source>
</evidence>
<keyword evidence="25" id="KW-1185">Reference proteome</keyword>
<feature type="compositionally biased region" description="Basic and acidic residues" evidence="21">
    <location>
        <begin position="1606"/>
        <end position="1621"/>
    </location>
</feature>
<comment type="function">
    <text evidence="17">Catalyzes the radical-mediated insertion of two sulfur atoms into the C-6 and C-8 positions of the octanoyl moiety bound to the lipoyl domains of lipoate-dependent enzymes, thereby converting the octanoylated domains into lipoylated derivatives.</text>
</comment>
<dbReference type="FunFam" id="3.20.20.70:FF:000036">
    <property type="entry name" value="Lipoyl synthase, mitochondrial"/>
    <property type="match status" value="1"/>
</dbReference>
<comment type="pathway">
    <text evidence="17">Protein modification; protein lipoylation via endogenous pathway; protein N(6)-(lipoyl)lysine from octanoyl-[acyl-carrier-protein]: step 2/2.</text>
</comment>
<evidence type="ECO:0000256" key="17">
    <source>
        <dbReference type="HAMAP-Rule" id="MF_03123"/>
    </source>
</evidence>
<dbReference type="HOGENOM" id="CLU_231713_0_0_1"/>
<dbReference type="CDD" id="cd01679">
    <property type="entry name" value="RNR_I"/>
    <property type="match status" value="1"/>
</dbReference>
<evidence type="ECO:0000256" key="7">
    <source>
        <dbReference type="ARBA" id="ARBA00022741"/>
    </source>
</evidence>
<reference evidence="25" key="1">
    <citation type="submission" date="2011-05" db="EMBL/GenBank/DDBJ databases">
        <authorList>
            <person name="Richards S.R."/>
            <person name="Qu J."/>
            <person name="Jiang H."/>
            <person name="Jhangiani S.N."/>
            <person name="Agravi P."/>
            <person name="Goodspeed R."/>
            <person name="Gross S."/>
            <person name="Mandapat C."/>
            <person name="Jackson L."/>
            <person name="Mathew T."/>
            <person name="Pu L."/>
            <person name="Thornton R."/>
            <person name="Saada N."/>
            <person name="Wilczek-Boney K.B."/>
            <person name="Lee S."/>
            <person name="Kovar C."/>
            <person name="Wu Y."/>
            <person name="Scherer S.E."/>
            <person name="Worley K.C."/>
            <person name="Muzny D.M."/>
            <person name="Gibbs R."/>
        </authorList>
    </citation>
    <scope>NUCLEOTIDE SEQUENCE</scope>
    <source>
        <strain evidence="25">Brora</strain>
    </source>
</reference>
<dbReference type="InterPro" id="IPR039718">
    <property type="entry name" value="Rrm1"/>
</dbReference>
<feature type="region of interest" description="Disordered" evidence="21">
    <location>
        <begin position="2133"/>
        <end position="2156"/>
    </location>
</feature>
<feature type="region of interest" description="Disordered" evidence="21">
    <location>
        <begin position="1655"/>
        <end position="1674"/>
    </location>
</feature>
<dbReference type="InterPro" id="IPR005144">
    <property type="entry name" value="ATP-cone_dom"/>
</dbReference>
<dbReference type="GO" id="GO:0005971">
    <property type="term" value="C:ribonucleoside-diphosphate reductase complex"/>
    <property type="evidence" value="ECO:0007669"/>
    <property type="project" value="TreeGrafter"/>
</dbReference>
<dbReference type="FunFam" id="3.20.70.20:FF:000001">
    <property type="entry name" value="Ribonucleoside-diphosphate reductase"/>
    <property type="match status" value="1"/>
</dbReference>
<feature type="coiled-coil region" evidence="20">
    <location>
        <begin position="1831"/>
        <end position="1862"/>
    </location>
</feature>
<keyword evidence="11 17" id="KW-0411">Iron-sulfur</keyword>
<dbReference type="Pfam" id="PF16881">
    <property type="entry name" value="LIAS_N"/>
    <property type="match status" value="1"/>
</dbReference>
<feature type="binding site" evidence="17">
    <location>
        <position position="110"/>
    </location>
    <ligand>
        <name>[4Fe-4S] cluster</name>
        <dbReference type="ChEBI" id="CHEBI:49883"/>
        <label>1</label>
    </ligand>
</feature>
<dbReference type="UniPathway" id="UPA00326"/>
<dbReference type="Gene3D" id="3.20.20.70">
    <property type="entry name" value="Aldolase class I"/>
    <property type="match status" value="1"/>
</dbReference>
<keyword evidence="7 18" id="KW-0547">Nucleotide-binding</keyword>
<dbReference type="InterPro" id="IPR031691">
    <property type="entry name" value="LIAS_N"/>
</dbReference>
<dbReference type="InterPro" id="IPR058240">
    <property type="entry name" value="rSAM_sf"/>
</dbReference>
<dbReference type="STRING" id="126957.T1J1Q1"/>
<accession>T1J1Q1</accession>
<feature type="compositionally biased region" description="Basic and acidic residues" evidence="21">
    <location>
        <begin position="1355"/>
        <end position="1416"/>
    </location>
</feature>
<feature type="binding site" evidence="17">
    <location>
        <position position="351"/>
    </location>
    <ligand>
        <name>[4Fe-4S] cluster</name>
        <dbReference type="ChEBI" id="CHEBI:49883"/>
        <label>1</label>
    </ligand>
</feature>
<feature type="domain" description="ATP-cone" evidence="22">
    <location>
        <begin position="403"/>
        <end position="497"/>
    </location>
</feature>
<dbReference type="InterPro" id="IPR000788">
    <property type="entry name" value="RNR_lg_C"/>
</dbReference>
<dbReference type="GO" id="GO:0005524">
    <property type="term" value="F:ATP binding"/>
    <property type="evidence" value="ECO:0007669"/>
    <property type="project" value="UniProtKB-UniRule"/>
</dbReference>
<dbReference type="GO" id="GO:0004748">
    <property type="term" value="F:ribonucleoside-diphosphate reductase activity, thioredoxin disulfide as acceptor"/>
    <property type="evidence" value="ECO:0007669"/>
    <property type="project" value="UniProtKB-EC"/>
</dbReference>
<dbReference type="InterPro" id="IPR006638">
    <property type="entry name" value="Elp3/MiaA/NifB-like_rSAM"/>
</dbReference>
<feature type="region of interest" description="Disordered" evidence="21">
    <location>
        <begin position="1166"/>
        <end position="1187"/>
    </location>
</feature>
<reference evidence="24" key="2">
    <citation type="submission" date="2015-02" db="UniProtKB">
        <authorList>
            <consortium name="EnsemblMetazoa"/>
        </authorList>
    </citation>
    <scope>IDENTIFICATION</scope>
</reference>
<dbReference type="SUPFAM" id="SSF48168">
    <property type="entry name" value="R1 subunit of ribonucleotide reductase, N-terminal domain"/>
    <property type="match status" value="1"/>
</dbReference>
<dbReference type="PROSITE" id="PS00089">
    <property type="entry name" value="RIBORED_LARGE"/>
    <property type="match status" value="1"/>
</dbReference>
<feature type="compositionally biased region" description="Polar residues" evidence="21">
    <location>
        <begin position="1523"/>
        <end position="1534"/>
    </location>
</feature>
<dbReference type="Proteomes" id="UP000014500">
    <property type="component" value="Unassembled WGS sequence"/>
</dbReference>
<dbReference type="GO" id="GO:0009263">
    <property type="term" value="P:deoxyribonucleotide biosynthetic process"/>
    <property type="evidence" value="ECO:0007669"/>
    <property type="project" value="UniProtKB-KW"/>
</dbReference>
<dbReference type="PANTHER" id="PTHR11573">
    <property type="entry name" value="RIBONUCLEOSIDE-DIPHOSPHATE REDUCTASE LARGE CHAIN"/>
    <property type="match status" value="1"/>
</dbReference>
<dbReference type="GO" id="GO:0016992">
    <property type="term" value="F:lipoate synthase activity"/>
    <property type="evidence" value="ECO:0007669"/>
    <property type="project" value="UniProtKB-UniRule"/>
</dbReference>
<evidence type="ECO:0000313" key="25">
    <source>
        <dbReference type="Proteomes" id="UP000014500"/>
    </source>
</evidence>
<evidence type="ECO:0000256" key="8">
    <source>
        <dbReference type="ARBA" id="ARBA00022840"/>
    </source>
</evidence>
<comment type="function">
    <text evidence="14 19">Provides the precursors necessary for DNA synthesis. Catalyzes the biosynthesis of deoxyribonucleotides from the corresponding ribonucleotides.</text>
</comment>
<dbReference type="eggNOG" id="KOG1112">
    <property type="taxonomic scope" value="Eukaryota"/>
</dbReference>
<dbReference type="InterPro" id="IPR013785">
    <property type="entry name" value="Aldolase_TIM"/>
</dbReference>
<feature type="compositionally biased region" description="Pro residues" evidence="21">
    <location>
        <begin position="1798"/>
        <end position="1812"/>
    </location>
</feature>
<dbReference type="SFLD" id="SFLDG01058">
    <property type="entry name" value="lipoyl_synthase_like"/>
    <property type="match status" value="1"/>
</dbReference>
<evidence type="ECO:0000256" key="5">
    <source>
        <dbReference type="ARBA" id="ARBA00022691"/>
    </source>
</evidence>
<dbReference type="GO" id="GO:0051539">
    <property type="term" value="F:4 iron, 4 sulfur cluster binding"/>
    <property type="evidence" value="ECO:0007669"/>
    <property type="project" value="UniProtKB-UniRule"/>
</dbReference>
<feature type="compositionally biased region" description="Polar residues" evidence="21">
    <location>
        <begin position="1260"/>
        <end position="1273"/>
    </location>
</feature>
<dbReference type="EMBL" id="JH431789">
    <property type="status" value="NOT_ANNOTATED_CDS"/>
    <property type="molecule type" value="Genomic_DNA"/>
</dbReference>
<feature type="compositionally biased region" description="Basic and acidic residues" evidence="21">
    <location>
        <begin position="1312"/>
        <end position="1348"/>
    </location>
</feature>
<feature type="compositionally biased region" description="Basic and acidic residues" evidence="21">
    <location>
        <begin position="1245"/>
        <end position="1259"/>
    </location>
</feature>
<keyword evidence="17" id="KW-0496">Mitochondrion</keyword>
<keyword evidence="13" id="KW-1015">Disulfide bond</keyword>
<feature type="region of interest" description="Disordered" evidence="21">
    <location>
        <begin position="1863"/>
        <end position="1960"/>
    </location>
</feature>
<feature type="compositionally biased region" description="Basic and acidic residues" evidence="21">
    <location>
        <begin position="1274"/>
        <end position="1305"/>
    </location>
</feature>
<comment type="catalytic activity">
    <reaction evidence="16 19">
        <text>a 2'-deoxyribonucleoside 5'-diphosphate + [thioredoxin]-disulfide + H2O = a ribonucleoside 5'-diphosphate + [thioredoxin]-dithiol</text>
        <dbReference type="Rhea" id="RHEA:23252"/>
        <dbReference type="Rhea" id="RHEA-COMP:10698"/>
        <dbReference type="Rhea" id="RHEA-COMP:10700"/>
        <dbReference type="ChEBI" id="CHEBI:15377"/>
        <dbReference type="ChEBI" id="CHEBI:29950"/>
        <dbReference type="ChEBI" id="CHEBI:50058"/>
        <dbReference type="ChEBI" id="CHEBI:57930"/>
        <dbReference type="ChEBI" id="CHEBI:73316"/>
        <dbReference type="EC" id="1.17.4.1"/>
    </reaction>
</comment>
<evidence type="ECO:0000256" key="4">
    <source>
        <dbReference type="ARBA" id="ARBA00022679"/>
    </source>
</evidence>
<dbReference type="NCBIfam" id="NF009544">
    <property type="entry name" value="PRK12928.1"/>
    <property type="match status" value="1"/>
</dbReference>
<feature type="binding site" evidence="17">
    <location>
        <position position="105"/>
    </location>
    <ligand>
        <name>[4Fe-4S] cluster</name>
        <dbReference type="ChEBI" id="CHEBI:49883"/>
        <label>1</label>
    </ligand>
</feature>
<dbReference type="PANTHER" id="PTHR11573:SF6">
    <property type="entry name" value="RIBONUCLEOSIDE-DIPHOSPHATE REDUCTASE LARGE SUBUNIT"/>
    <property type="match status" value="1"/>
</dbReference>
<dbReference type="PRINTS" id="PR01183">
    <property type="entry name" value="RIBORDTASEM1"/>
</dbReference>
<dbReference type="NCBIfam" id="TIGR00510">
    <property type="entry name" value="lipA"/>
    <property type="match status" value="1"/>
</dbReference>
<keyword evidence="3" id="KW-0021">Allosteric enzyme</keyword>
<evidence type="ECO:0000256" key="14">
    <source>
        <dbReference type="ARBA" id="ARBA00024942"/>
    </source>
</evidence>
<feature type="region of interest" description="Disordered" evidence="21">
    <location>
        <begin position="1596"/>
        <end position="1621"/>
    </location>
</feature>
<evidence type="ECO:0000256" key="2">
    <source>
        <dbReference type="ARBA" id="ARBA00022485"/>
    </source>
</evidence>
<feature type="region of interest" description="Disordered" evidence="21">
    <location>
        <begin position="1977"/>
        <end position="2017"/>
    </location>
</feature>
<evidence type="ECO:0000256" key="9">
    <source>
        <dbReference type="ARBA" id="ARBA00023002"/>
    </source>
</evidence>
<dbReference type="EnsemblMetazoa" id="SMAR007473-RA">
    <property type="protein sequence ID" value="SMAR007473-PA"/>
    <property type="gene ID" value="SMAR007473"/>
</dbReference>
<protein>
    <recommendedName>
        <fullName evidence="17">Lipoyl synthase, mitochondrial</fullName>
        <ecNumber evidence="17">2.8.1.8</ecNumber>
    </recommendedName>
    <alternativeName>
        <fullName evidence="17">Lipoate synthase</fullName>
        <shortName evidence="17">LS</shortName>
        <shortName evidence="17">Lip-syn</shortName>
    </alternativeName>
    <alternativeName>
        <fullName evidence="17">Lipoic acid synthase</fullName>
    </alternativeName>
</protein>
<evidence type="ECO:0000256" key="3">
    <source>
        <dbReference type="ARBA" id="ARBA00022533"/>
    </source>
</evidence>
<dbReference type="NCBIfam" id="TIGR02506">
    <property type="entry name" value="NrdE_NrdA"/>
    <property type="match status" value="1"/>
</dbReference>
<keyword evidence="4 17" id="KW-0808">Transferase</keyword>
<dbReference type="CDD" id="cd01335">
    <property type="entry name" value="Radical_SAM"/>
    <property type="match status" value="1"/>
</dbReference>
<dbReference type="UniPathway" id="UPA00538">
    <property type="reaction ID" value="UER00593"/>
</dbReference>
<evidence type="ECO:0000256" key="11">
    <source>
        <dbReference type="ARBA" id="ARBA00023014"/>
    </source>
</evidence>
<keyword evidence="2 17" id="KW-0004">4Fe-4S</keyword>
<feature type="compositionally biased region" description="Polar residues" evidence="21">
    <location>
        <begin position="1863"/>
        <end position="1874"/>
    </location>
</feature>
<dbReference type="SMART" id="SM00729">
    <property type="entry name" value="Elp3"/>
    <property type="match status" value="1"/>
</dbReference>
<dbReference type="eggNOG" id="KOG2672">
    <property type="taxonomic scope" value="Eukaryota"/>
</dbReference>
<evidence type="ECO:0000256" key="13">
    <source>
        <dbReference type="ARBA" id="ARBA00023157"/>
    </source>
</evidence>
<evidence type="ECO:0000256" key="15">
    <source>
        <dbReference type="ARBA" id="ARBA00047326"/>
    </source>
</evidence>
<dbReference type="InterPro" id="IPR007197">
    <property type="entry name" value="rSAM"/>
</dbReference>
<dbReference type="InterPro" id="IPR013346">
    <property type="entry name" value="NrdE_NrdA_C"/>
</dbReference>
<comment type="similarity">
    <text evidence="17">Belongs to the radical SAM superfamily. Lipoyl synthase family.</text>
</comment>
<dbReference type="InterPro" id="IPR003698">
    <property type="entry name" value="Lipoyl_synth"/>
</dbReference>
<keyword evidence="12 19" id="KW-0215">Deoxyribonucleotide synthesis</keyword>
<feature type="binding site" evidence="17">
    <location>
        <position position="143"/>
    </location>
    <ligand>
        <name>[4Fe-4S] cluster</name>
        <dbReference type="ChEBI" id="CHEBI:49883"/>
        <label>2</label>
        <note>4Fe-4S-S-AdoMet</note>
    </ligand>
</feature>
<feature type="region of interest" description="Disordered" evidence="21">
    <location>
        <begin position="1798"/>
        <end position="1818"/>
    </location>
</feature>
<feature type="region of interest" description="Disordered" evidence="21">
    <location>
        <begin position="1721"/>
        <end position="1745"/>
    </location>
</feature>
<keyword evidence="6 17" id="KW-0479">Metal-binding</keyword>
<dbReference type="Gene3D" id="3.20.70.20">
    <property type="match status" value="1"/>
</dbReference>
<feature type="region of interest" description="Disordered" evidence="21">
    <location>
        <begin position="2029"/>
        <end position="2062"/>
    </location>
</feature>
<dbReference type="GO" id="GO:0005739">
    <property type="term" value="C:mitochondrion"/>
    <property type="evidence" value="ECO:0007669"/>
    <property type="project" value="UniProtKB-SubCell"/>
</dbReference>
<dbReference type="SUPFAM" id="SSF102114">
    <property type="entry name" value="Radical SAM enzymes"/>
    <property type="match status" value="1"/>
</dbReference>
<comment type="catalytic activity">
    <reaction evidence="15 17">
        <text>[[Fe-S] cluster scaffold protein carrying a second [4Fe-4S](2+) cluster] + N(6)-octanoyl-L-lysyl-[protein] + 2 oxidized [2Fe-2S]-[ferredoxin] + 2 S-adenosyl-L-methionine + 4 H(+) = [[Fe-S] cluster scaffold protein] + N(6)-[(R)-dihydrolipoyl]-L-lysyl-[protein] + 4 Fe(3+) + 2 hydrogen sulfide + 2 5'-deoxyadenosine + 2 L-methionine + 2 reduced [2Fe-2S]-[ferredoxin]</text>
        <dbReference type="Rhea" id="RHEA:16585"/>
        <dbReference type="Rhea" id="RHEA-COMP:9928"/>
        <dbReference type="Rhea" id="RHEA-COMP:10000"/>
        <dbReference type="Rhea" id="RHEA-COMP:10001"/>
        <dbReference type="Rhea" id="RHEA-COMP:10475"/>
        <dbReference type="Rhea" id="RHEA-COMP:14568"/>
        <dbReference type="Rhea" id="RHEA-COMP:14569"/>
        <dbReference type="ChEBI" id="CHEBI:15378"/>
        <dbReference type="ChEBI" id="CHEBI:17319"/>
        <dbReference type="ChEBI" id="CHEBI:29034"/>
        <dbReference type="ChEBI" id="CHEBI:29919"/>
        <dbReference type="ChEBI" id="CHEBI:33722"/>
        <dbReference type="ChEBI" id="CHEBI:33737"/>
        <dbReference type="ChEBI" id="CHEBI:33738"/>
        <dbReference type="ChEBI" id="CHEBI:57844"/>
        <dbReference type="ChEBI" id="CHEBI:59789"/>
        <dbReference type="ChEBI" id="CHEBI:78809"/>
        <dbReference type="ChEBI" id="CHEBI:83100"/>
        <dbReference type="EC" id="2.8.1.8"/>
    </reaction>
</comment>
<keyword evidence="10 17" id="KW-0408">Iron</keyword>
<comment type="similarity">
    <text evidence="1 19">Belongs to the ribonucleoside diphosphate reductase large chain family.</text>
</comment>
<keyword evidence="8 18" id="KW-0067">ATP-binding</keyword>
<name>T1J1Q1_STRMM</name>
<keyword evidence="20" id="KW-0175">Coiled coil</keyword>
<evidence type="ECO:0000256" key="10">
    <source>
        <dbReference type="ARBA" id="ARBA00023004"/>
    </source>
</evidence>
<keyword evidence="9 19" id="KW-0560">Oxidoreductase</keyword>
<evidence type="ECO:0000259" key="23">
    <source>
        <dbReference type="PROSITE" id="PS51918"/>
    </source>
</evidence>
<feature type="compositionally biased region" description="Polar residues" evidence="21">
    <location>
        <begin position="1723"/>
        <end position="1736"/>
    </location>
</feature>
<dbReference type="Pfam" id="PF02867">
    <property type="entry name" value="Ribonuc_red_lgC"/>
    <property type="match status" value="1"/>
</dbReference>
<evidence type="ECO:0000256" key="1">
    <source>
        <dbReference type="ARBA" id="ARBA00010406"/>
    </source>
</evidence>
<dbReference type="SFLD" id="SFLDF00271">
    <property type="entry name" value="lipoyl_synthase"/>
    <property type="match status" value="1"/>
</dbReference>
<dbReference type="PROSITE" id="PS51918">
    <property type="entry name" value="RADICAL_SAM"/>
    <property type="match status" value="1"/>
</dbReference>
<dbReference type="NCBIfam" id="NF004019">
    <property type="entry name" value="PRK05481.1"/>
    <property type="match status" value="1"/>
</dbReference>